<evidence type="ECO:0000256" key="1">
    <source>
        <dbReference type="ARBA" id="ARBA00022618"/>
    </source>
</evidence>
<dbReference type="Pfam" id="PF00691">
    <property type="entry name" value="OmpA"/>
    <property type="match status" value="1"/>
</dbReference>
<comment type="subcellular location">
    <subcellularLocation>
        <location evidence="8">Cell outer membrane</location>
        <topology evidence="8">Lipid-anchor</topology>
    </subcellularLocation>
</comment>
<keyword evidence="4 8" id="KW-0564">Palmitate</keyword>
<dbReference type="PRINTS" id="PR01021">
    <property type="entry name" value="OMPADOMAIN"/>
</dbReference>
<evidence type="ECO:0000256" key="8">
    <source>
        <dbReference type="HAMAP-Rule" id="MF_02204"/>
    </source>
</evidence>
<feature type="chain" id="PRO_5030589648" description="Peptidoglycan-associated lipoprotein" evidence="9">
    <location>
        <begin position="20"/>
        <end position="167"/>
    </location>
</feature>
<dbReference type="Gene3D" id="3.30.1330.60">
    <property type="entry name" value="OmpA-like domain"/>
    <property type="match status" value="1"/>
</dbReference>
<dbReference type="InterPro" id="IPR036737">
    <property type="entry name" value="OmpA-like_sf"/>
</dbReference>
<evidence type="ECO:0000256" key="6">
    <source>
        <dbReference type="ARBA" id="ARBA00023288"/>
    </source>
</evidence>
<keyword evidence="7" id="KW-0131">Cell cycle</keyword>
<dbReference type="SUPFAM" id="SSF103088">
    <property type="entry name" value="OmpA-like"/>
    <property type="match status" value="1"/>
</dbReference>
<keyword evidence="1" id="KW-0132">Cell division</keyword>
<protein>
    <recommendedName>
        <fullName evidence="8">Peptidoglycan-associated lipoprotein</fullName>
        <shortName evidence="8">PAL</shortName>
    </recommendedName>
</protein>
<evidence type="ECO:0000313" key="11">
    <source>
        <dbReference type="EMBL" id="HER43216.1"/>
    </source>
</evidence>
<dbReference type="InterPro" id="IPR006665">
    <property type="entry name" value="OmpA-like"/>
</dbReference>
<dbReference type="GO" id="GO:0051301">
    <property type="term" value="P:cell division"/>
    <property type="evidence" value="ECO:0007669"/>
    <property type="project" value="UniProtKB-KW"/>
</dbReference>
<evidence type="ECO:0000256" key="9">
    <source>
        <dbReference type="SAM" id="SignalP"/>
    </source>
</evidence>
<evidence type="ECO:0000256" key="3">
    <source>
        <dbReference type="ARBA" id="ARBA00023136"/>
    </source>
</evidence>
<proteinExistence type="inferred from homology"/>
<keyword evidence="5 8" id="KW-0998">Cell outer membrane</keyword>
<comment type="similarity">
    <text evidence="8">Belongs to the Pal lipoprotein family.</text>
</comment>
<evidence type="ECO:0000259" key="10">
    <source>
        <dbReference type="PROSITE" id="PS51123"/>
    </source>
</evidence>
<dbReference type="HAMAP" id="MF_02204">
    <property type="entry name" value="Pal"/>
    <property type="match status" value="1"/>
</dbReference>
<dbReference type="InterPro" id="IPR014169">
    <property type="entry name" value="Pal_lipo_C"/>
</dbReference>
<name>A0A7V2F3S4_UNCEI</name>
<dbReference type="InterPro" id="IPR039001">
    <property type="entry name" value="Pal"/>
</dbReference>
<dbReference type="PROSITE" id="PS51257">
    <property type="entry name" value="PROKAR_LIPOPROTEIN"/>
    <property type="match status" value="1"/>
</dbReference>
<dbReference type="CDD" id="cd07185">
    <property type="entry name" value="OmpA_C-like"/>
    <property type="match status" value="1"/>
</dbReference>
<dbReference type="NCBIfam" id="TIGR02802">
    <property type="entry name" value="Pal_lipo"/>
    <property type="match status" value="1"/>
</dbReference>
<dbReference type="InterPro" id="IPR050330">
    <property type="entry name" value="Bact_OuterMem_StrucFunc"/>
</dbReference>
<organism evidence="11">
    <name type="scientific">Eiseniibacteriota bacterium</name>
    <dbReference type="NCBI Taxonomy" id="2212470"/>
    <lineage>
        <taxon>Bacteria</taxon>
        <taxon>Candidatus Eiseniibacteriota</taxon>
    </lineage>
</organism>
<dbReference type="Proteomes" id="UP000886069">
    <property type="component" value="Unassembled WGS sequence"/>
</dbReference>
<feature type="domain" description="OmpA-like" evidence="10">
    <location>
        <begin position="53"/>
        <end position="167"/>
    </location>
</feature>
<dbReference type="PANTHER" id="PTHR30329">
    <property type="entry name" value="STATOR ELEMENT OF FLAGELLAR MOTOR COMPLEX"/>
    <property type="match status" value="1"/>
</dbReference>
<dbReference type="AlphaFoldDB" id="A0A7V2F3S4"/>
<evidence type="ECO:0000256" key="4">
    <source>
        <dbReference type="ARBA" id="ARBA00023139"/>
    </source>
</evidence>
<gene>
    <name evidence="8 11" type="primary">pal</name>
    <name evidence="11" type="ORF">ENO08_02005</name>
</gene>
<dbReference type="GO" id="GO:0009279">
    <property type="term" value="C:cell outer membrane"/>
    <property type="evidence" value="ECO:0007669"/>
    <property type="project" value="UniProtKB-SubCell"/>
</dbReference>
<keyword evidence="6 8" id="KW-0449">Lipoprotein</keyword>
<keyword evidence="3 8" id="KW-0472">Membrane</keyword>
<comment type="caution">
    <text evidence="11">The sequence shown here is derived from an EMBL/GenBank/DDBJ whole genome shotgun (WGS) entry which is preliminary data.</text>
</comment>
<evidence type="ECO:0000256" key="7">
    <source>
        <dbReference type="ARBA" id="ARBA00023306"/>
    </source>
</evidence>
<dbReference type="EMBL" id="DSEC01000142">
    <property type="protein sequence ID" value="HER43216.1"/>
    <property type="molecule type" value="Genomic_DNA"/>
</dbReference>
<reference evidence="11" key="1">
    <citation type="journal article" date="2020" name="mSystems">
        <title>Genome- and Community-Level Interaction Insights into Carbon Utilization and Element Cycling Functions of Hydrothermarchaeota in Hydrothermal Sediment.</title>
        <authorList>
            <person name="Zhou Z."/>
            <person name="Liu Y."/>
            <person name="Xu W."/>
            <person name="Pan J."/>
            <person name="Luo Z.H."/>
            <person name="Li M."/>
        </authorList>
    </citation>
    <scope>NUCLEOTIDE SEQUENCE [LARGE SCALE GENOMIC DNA]</scope>
    <source>
        <strain evidence="11">SpSt-1233</strain>
    </source>
</reference>
<dbReference type="PANTHER" id="PTHR30329:SF21">
    <property type="entry name" value="LIPOPROTEIN YIAD-RELATED"/>
    <property type="match status" value="1"/>
</dbReference>
<dbReference type="PROSITE" id="PS51123">
    <property type="entry name" value="OMPA_2"/>
    <property type="match status" value="1"/>
</dbReference>
<keyword evidence="2 8" id="KW-0732">Signal</keyword>
<dbReference type="InterPro" id="IPR006664">
    <property type="entry name" value="OMP_bac"/>
</dbReference>
<feature type="signal peptide" evidence="9">
    <location>
        <begin position="1"/>
        <end position="19"/>
    </location>
</feature>
<evidence type="ECO:0000256" key="5">
    <source>
        <dbReference type="ARBA" id="ARBA00023237"/>
    </source>
</evidence>
<sequence>MARNLLFVMLLSIAMIVTACAKKEAVPVIEEVEPVEEVAPPLEEIEEDVEPVVEEAEPLVLEDVFFDFDKFNIKKEYEPVLIKNAEMLLSRPGAKLLIEGHCDERGTNEYNIALGEKRAKSVLDFYVTYGIDEGRLSMVSYGEERPFARGNNEEAWAKNRRAHMVVQ</sequence>
<accession>A0A7V2F3S4</accession>
<evidence type="ECO:0000256" key="2">
    <source>
        <dbReference type="ARBA" id="ARBA00022729"/>
    </source>
</evidence>